<organism evidence="6">
    <name type="scientific">Cyberlindnera fabianii</name>
    <name type="common">Yeast</name>
    <name type="synonym">Hansenula fabianii</name>
    <dbReference type="NCBI Taxonomy" id="36022"/>
    <lineage>
        <taxon>Eukaryota</taxon>
        <taxon>Fungi</taxon>
        <taxon>Dikarya</taxon>
        <taxon>Ascomycota</taxon>
        <taxon>Saccharomycotina</taxon>
        <taxon>Saccharomycetes</taxon>
        <taxon>Phaffomycetales</taxon>
        <taxon>Phaffomycetaceae</taxon>
        <taxon>Cyberlindnera</taxon>
    </lineage>
</organism>
<evidence type="ECO:0000313" key="8">
    <source>
        <dbReference type="Proteomes" id="UP000189513"/>
    </source>
</evidence>
<keyword evidence="7" id="KW-0418">Kinase</keyword>
<dbReference type="InterPro" id="IPR000719">
    <property type="entry name" value="Prot_kinase_dom"/>
</dbReference>
<evidence type="ECO:0000256" key="4">
    <source>
        <dbReference type="RuleBase" id="RU000304"/>
    </source>
</evidence>
<proteinExistence type="inferred from homology"/>
<keyword evidence="2 3" id="KW-0067">ATP-binding</keyword>
<comment type="similarity">
    <text evidence="4">Belongs to the protein kinase superfamily.</text>
</comment>
<dbReference type="PROSITE" id="PS00107">
    <property type="entry name" value="PROTEIN_KINASE_ATP"/>
    <property type="match status" value="1"/>
</dbReference>
<dbReference type="AlphaFoldDB" id="A0A061ASA1"/>
<dbReference type="SUPFAM" id="SSF56112">
    <property type="entry name" value="Protein kinase-like (PK-like)"/>
    <property type="match status" value="1"/>
</dbReference>
<evidence type="ECO:0000313" key="6">
    <source>
        <dbReference type="EMBL" id="CDR40024.1"/>
    </source>
</evidence>
<dbReference type="PANTHER" id="PTHR24347">
    <property type="entry name" value="SERINE/THREONINE-PROTEIN KINASE"/>
    <property type="match status" value="1"/>
</dbReference>
<accession>A0A061ASA1</accession>
<gene>
    <name evidence="7" type="ORF">BON22_2345</name>
    <name evidence="6" type="ORF">CYFA0S_04e01926g</name>
</gene>
<dbReference type="Pfam" id="PF00069">
    <property type="entry name" value="Pkinase"/>
    <property type="match status" value="1"/>
</dbReference>
<dbReference type="EMBL" id="LK052889">
    <property type="protein sequence ID" value="CDR40024.1"/>
    <property type="molecule type" value="Genomic_DNA"/>
</dbReference>
<feature type="domain" description="Protein kinase" evidence="5">
    <location>
        <begin position="67"/>
        <end position="354"/>
    </location>
</feature>
<protein>
    <submittedName>
        <fullName evidence="6">CYFA0S04e01926g1_1</fullName>
    </submittedName>
    <submittedName>
        <fullName evidence="7">Serine/threonine-protein kinase srk1</fullName>
    </submittedName>
</protein>
<dbReference type="GO" id="GO:0004674">
    <property type="term" value="F:protein serine/threonine kinase activity"/>
    <property type="evidence" value="ECO:0007669"/>
    <property type="project" value="UniProtKB-KW"/>
</dbReference>
<keyword evidence="1 3" id="KW-0547">Nucleotide-binding</keyword>
<dbReference type="VEuPathDB" id="FungiDB:BON22_2345"/>
<dbReference type="InterPro" id="IPR011009">
    <property type="entry name" value="Kinase-like_dom_sf"/>
</dbReference>
<evidence type="ECO:0000256" key="1">
    <source>
        <dbReference type="ARBA" id="ARBA00022741"/>
    </source>
</evidence>
<evidence type="ECO:0000259" key="5">
    <source>
        <dbReference type="PROSITE" id="PS50011"/>
    </source>
</evidence>
<dbReference type="SMART" id="SM00220">
    <property type="entry name" value="S_TKc"/>
    <property type="match status" value="1"/>
</dbReference>
<dbReference type="FunFam" id="3.30.200.20:FF:000042">
    <property type="entry name" value="Aurora kinase A"/>
    <property type="match status" value="1"/>
</dbReference>
<reference evidence="6" key="1">
    <citation type="journal article" date="2014" name="Genome Announc.">
        <title>Genome sequence of the yeast Cyberlindnera fabianii (Hansenula fabianii).</title>
        <authorList>
            <person name="Freel K.C."/>
            <person name="Sarilar V."/>
            <person name="Neuveglise C."/>
            <person name="Devillers H."/>
            <person name="Friedrich A."/>
            <person name="Schacherer J."/>
        </authorList>
    </citation>
    <scope>NUCLEOTIDE SEQUENCE</scope>
    <source>
        <strain evidence="6">YJS4271</strain>
    </source>
</reference>
<keyword evidence="4" id="KW-0723">Serine/threonine-protein kinase</keyword>
<sequence>MAAVQNIKNFIRHGKQAHSLAPELLMEKTAGELAGDCKRYDYNELASELVKEELRLQSAKYPGLEHYKIIEKLGEGAFSTVHKALHLQTSELVAIKIIKKFQMDSNQKNAVLKEAAIMRQLNHENVVRFVEFKEVEEFYYIVQELVEGGEIFNEIVKYTYFSEDLARHIISQVGEAIKYLHEEVGVVHRDIKPENLLFQPIPVIPSKQIKLRRSDDPNKVDEGEFINGVGGGGIGIVKLADFGLSKQIWFDETKTPCGTVGYTAPEIVRDEHYTKEVDMWAIGCVLYTLLCGFPPFYDEKIDVLTEKVARGEYQFLQPWWDEISVGAKNCVRNLLTVDPAKRYTITQFLNDPWLTEIQIKRPQKHTFHDFKRSEPMYSPAARVLKDAFDISNAVHRIGEEKLVKKRNLATDQIVEEEEEEIMRESHPSMGDLETKSGRYVTEVPLDQPPQYTSLQQHIQNESDPFELKLGASSIINRRKKKLIS</sequence>
<reference evidence="8" key="2">
    <citation type="journal article" date="2017" name="Genome Announc.">
        <title>Genome sequences of Cyberlindnera fabianii 65, Pichia kudriavzevii 129, and Saccharomyces cerevisiae 131 isolated from fermented masau fruits in Zimbabwe.</title>
        <authorList>
            <person name="van Rijswijck I.M.H."/>
            <person name="Derks M.F.L."/>
            <person name="Abee T."/>
            <person name="de Ridder D."/>
            <person name="Smid E.J."/>
        </authorList>
    </citation>
    <scope>NUCLEOTIDE SEQUENCE [LARGE SCALE GENOMIC DNA]</scope>
    <source>
        <strain evidence="8">65</strain>
    </source>
</reference>
<evidence type="ECO:0000313" key="7">
    <source>
        <dbReference type="EMBL" id="ONH67537.1"/>
    </source>
</evidence>
<evidence type="ECO:0000256" key="2">
    <source>
        <dbReference type="ARBA" id="ARBA00022840"/>
    </source>
</evidence>
<keyword evidence="8" id="KW-1185">Reference proteome</keyword>
<evidence type="ECO:0000256" key="3">
    <source>
        <dbReference type="PROSITE-ProRule" id="PRU10141"/>
    </source>
</evidence>
<dbReference type="GO" id="GO:0005524">
    <property type="term" value="F:ATP binding"/>
    <property type="evidence" value="ECO:0007669"/>
    <property type="project" value="UniProtKB-UniRule"/>
</dbReference>
<dbReference type="InterPro" id="IPR017441">
    <property type="entry name" value="Protein_kinase_ATP_BS"/>
</dbReference>
<dbReference type="PROSITE" id="PS00108">
    <property type="entry name" value="PROTEIN_KINASE_ST"/>
    <property type="match status" value="1"/>
</dbReference>
<dbReference type="PROSITE" id="PS50011">
    <property type="entry name" value="PROTEIN_KINASE_DOM"/>
    <property type="match status" value="1"/>
</dbReference>
<name>A0A061ASA1_CYBFA</name>
<dbReference type="EMBL" id="MPUK01000004">
    <property type="protein sequence ID" value="ONH67537.1"/>
    <property type="molecule type" value="Genomic_DNA"/>
</dbReference>
<dbReference type="STRING" id="36022.A0A061ASA1"/>
<reference evidence="7" key="3">
    <citation type="submission" date="2017-01" db="EMBL/GenBank/DDBJ databases">
        <authorList>
            <person name="Mah S.A."/>
            <person name="Swanson W.J."/>
            <person name="Moy G.W."/>
            <person name="Vacquier V.D."/>
        </authorList>
    </citation>
    <scope>NUCLEOTIDE SEQUENCE [LARGE SCALE GENOMIC DNA]</scope>
    <source>
        <strain evidence="7">65</strain>
    </source>
</reference>
<feature type="binding site" evidence="3">
    <location>
        <position position="100"/>
    </location>
    <ligand>
        <name>ATP</name>
        <dbReference type="ChEBI" id="CHEBI:30616"/>
    </ligand>
</feature>
<dbReference type="OrthoDB" id="1738954at2759"/>
<dbReference type="InterPro" id="IPR008271">
    <property type="entry name" value="Ser/Thr_kinase_AS"/>
</dbReference>
<keyword evidence="7" id="KW-0808">Transferase</keyword>
<dbReference type="Gene3D" id="1.10.510.10">
    <property type="entry name" value="Transferase(Phosphotransferase) domain 1"/>
    <property type="match status" value="1"/>
</dbReference>
<dbReference type="OMA" id="FKARDTV"/>
<dbReference type="Proteomes" id="UP000189513">
    <property type="component" value="Unassembled WGS sequence"/>
</dbReference>